<keyword evidence="5" id="KW-0804">Transcription</keyword>
<evidence type="ECO:0000256" key="7">
    <source>
        <dbReference type="PROSITE-ProRule" id="PRU01091"/>
    </source>
</evidence>
<dbReference type="Pfam" id="PF00486">
    <property type="entry name" value="Trans_reg_C"/>
    <property type="match status" value="1"/>
</dbReference>
<keyword evidence="11" id="KW-1185">Reference proteome</keyword>
<evidence type="ECO:0000259" key="9">
    <source>
        <dbReference type="PROSITE" id="PS51755"/>
    </source>
</evidence>
<reference evidence="11" key="1">
    <citation type="journal article" date="2019" name="Int. J. Syst. Evol. Microbiol.">
        <title>The Global Catalogue of Microorganisms (GCM) 10K type strain sequencing project: providing services to taxonomists for standard genome sequencing and annotation.</title>
        <authorList>
            <consortium name="The Broad Institute Genomics Platform"/>
            <consortium name="The Broad Institute Genome Sequencing Center for Infectious Disease"/>
            <person name="Wu L."/>
            <person name="Ma J."/>
        </authorList>
    </citation>
    <scope>NUCLEOTIDE SEQUENCE [LARGE SCALE GENOMIC DNA]</scope>
    <source>
        <strain evidence="11">NBRC 111756</strain>
    </source>
</reference>
<feature type="modified residue" description="4-aspartylphosphate" evidence="6">
    <location>
        <position position="57"/>
    </location>
</feature>
<proteinExistence type="predicted"/>
<comment type="caution">
    <text evidence="10">The sequence shown here is derived from an EMBL/GenBank/DDBJ whole genome shotgun (WGS) entry which is preliminary data.</text>
</comment>
<feature type="DNA-binding region" description="OmpR/PhoB-type" evidence="7">
    <location>
        <begin position="136"/>
        <end position="236"/>
    </location>
</feature>
<gene>
    <name evidence="10" type="ORF">ACFQDL_10725</name>
</gene>
<dbReference type="Gene3D" id="1.10.10.10">
    <property type="entry name" value="Winged helix-like DNA-binding domain superfamily/Winged helix DNA-binding domain"/>
    <property type="match status" value="1"/>
</dbReference>
<evidence type="ECO:0000256" key="6">
    <source>
        <dbReference type="PROSITE-ProRule" id="PRU00169"/>
    </source>
</evidence>
<dbReference type="PROSITE" id="PS51755">
    <property type="entry name" value="OMPR_PHOB"/>
    <property type="match status" value="1"/>
</dbReference>
<dbReference type="Proteomes" id="UP001596422">
    <property type="component" value="Unassembled WGS sequence"/>
</dbReference>
<evidence type="ECO:0000256" key="1">
    <source>
        <dbReference type="ARBA" id="ARBA00022553"/>
    </source>
</evidence>
<dbReference type="SUPFAM" id="SSF46894">
    <property type="entry name" value="C-terminal effector domain of the bipartite response regulators"/>
    <property type="match status" value="1"/>
</dbReference>
<organism evidence="10 11">
    <name type="scientific">Marinobacterium aestuariivivens</name>
    <dbReference type="NCBI Taxonomy" id="1698799"/>
    <lineage>
        <taxon>Bacteria</taxon>
        <taxon>Pseudomonadati</taxon>
        <taxon>Pseudomonadota</taxon>
        <taxon>Gammaproteobacteria</taxon>
        <taxon>Oceanospirillales</taxon>
        <taxon>Oceanospirillaceae</taxon>
        <taxon>Marinobacterium</taxon>
    </lineage>
</organism>
<dbReference type="InterPro" id="IPR001867">
    <property type="entry name" value="OmpR/PhoB-type_DNA-bd"/>
</dbReference>
<dbReference type="InterPro" id="IPR011006">
    <property type="entry name" value="CheY-like_superfamily"/>
</dbReference>
<dbReference type="RefSeq" id="WP_379909011.1">
    <property type="nucleotide sequence ID" value="NZ_JBHSWE010000001.1"/>
</dbReference>
<dbReference type="EMBL" id="JBHSWE010000001">
    <property type="protein sequence ID" value="MFC6670507.1"/>
    <property type="molecule type" value="Genomic_DNA"/>
</dbReference>
<dbReference type="SMART" id="SM00862">
    <property type="entry name" value="Trans_reg_C"/>
    <property type="match status" value="1"/>
</dbReference>
<name>A0ABW1ZZ91_9GAMM</name>
<dbReference type="SUPFAM" id="SSF52172">
    <property type="entry name" value="CheY-like"/>
    <property type="match status" value="1"/>
</dbReference>
<evidence type="ECO:0000256" key="3">
    <source>
        <dbReference type="ARBA" id="ARBA00023015"/>
    </source>
</evidence>
<dbReference type="InterPro" id="IPR036388">
    <property type="entry name" value="WH-like_DNA-bd_sf"/>
</dbReference>
<feature type="domain" description="Response regulatory" evidence="8">
    <location>
        <begin position="8"/>
        <end position="121"/>
    </location>
</feature>
<evidence type="ECO:0000259" key="8">
    <source>
        <dbReference type="PROSITE" id="PS50110"/>
    </source>
</evidence>
<dbReference type="Gene3D" id="3.40.50.2300">
    <property type="match status" value="1"/>
</dbReference>
<dbReference type="PANTHER" id="PTHR48111">
    <property type="entry name" value="REGULATOR OF RPOS"/>
    <property type="match status" value="1"/>
</dbReference>
<dbReference type="Gene3D" id="6.10.250.690">
    <property type="match status" value="1"/>
</dbReference>
<dbReference type="Pfam" id="PF00072">
    <property type="entry name" value="Response_reg"/>
    <property type="match status" value="1"/>
</dbReference>
<evidence type="ECO:0000256" key="4">
    <source>
        <dbReference type="ARBA" id="ARBA00023125"/>
    </source>
</evidence>
<dbReference type="InterPro" id="IPR039420">
    <property type="entry name" value="WalR-like"/>
</dbReference>
<keyword evidence="1 6" id="KW-0597">Phosphoprotein</keyword>
<dbReference type="CDD" id="cd00383">
    <property type="entry name" value="trans_reg_C"/>
    <property type="match status" value="1"/>
</dbReference>
<evidence type="ECO:0000256" key="2">
    <source>
        <dbReference type="ARBA" id="ARBA00023012"/>
    </source>
</evidence>
<dbReference type="PANTHER" id="PTHR48111:SF4">
    <property type="entry name" value="DNA-BINDING DUAL TRANSCRIPTIONAL REGULATOR OMPR"/>
    <property type="match status" value="1"/>
</dbReference>
<accession>A0ABW1ZZ91</accession>
<keyword evidence="3" id="KW-0805">Transcription regulation</keyword>
<evidence type="ECO:0000313" key="10">
    <source>
        <dbReference type="EMBL" id="MFC6670507.1"/>
    </source>
</evidence>
<feature type="domain" description="OmpR/PhoB-type" evidence="9">
    <location>
        <begin position="136"/>
        <end position="236"/>
    </location>
</feature>
<dbReference type="InterPro" id="IPR016032">
    <property type="entry name" value="Sig_transdc_resp-reg_C-effctor"/>
</dbReference>
<dbReference type="SMART" id="SM00448">
    <property type="entry name" value="REC"/>
    <property type="match status" value="1"/>
</dbReference>
<keyword evidence="4 7" id="KW-0238">DNA-binding</keyword>
<protein>
    <submittedName>
        <fullName evidence="10">Response regulator</fullName>
    </submittedName>
</protein>
<evidence type="ECO:0000256" key="5">
    <source>
        <dbReference type="ARBA" id="ARBA00023163"/>
    </source>
</evidence>
<keyword evidence="2" id="KW-0902">Two-component regulatory system</keyword>
<dbReference type="InterPro" id="IPR001789">
    <property type="entry name" value="Sig_transdc_resp-reg_receiver"/>
</dbReference>
<evidence type="ECO:0000313" key="11">
    <source>
        <dbReference type="Proteomes" id="UP001596422"/>
    </source>
</evidence>
<dbReference type="PROSITE" id="PS50110">
    <property type="entry name" value="RESPONSE_REGULATORY"/>
    <property type="match status" value="1"/>
</dbReference>
<sequence>MPDAHKKHIVVVDDDSEIRDLLSEYLGVQNFRVSVAADAVELDRILASGIPDLIVLDIMLPGEDGFSICRRLVTQAQIPILMLTANSDDTDRIIGLELGADDYMEKPFNPRVLLARIRAILRRADPETAPLVAPQGKHTALGDWTLDHQSRVLLSKTGQRWNISGSDFNLLMILIENRNRVVSRETLYHSIKGREPSPYDRSLDVQISRIRQRLGDDGKNPRLIKTIRGVGYVLAEQLEAR</sequence>